<dbReference type="InterPro" id="IPR012863">
    <property type="entry name" value="DUF1636"/>
</dbReference>
<dbReference type="AlphaFoldDB" id="A0A1Y5TSS9"/>
<evidence type="ECO:0008006" key="3">
    <source>
        <dbReference type="Google" id="ProtNLM"/>
    </source>
</evidence>
<name>A0A1Y5TSS9_9RHOB</name>
<accession>A0A1Y5TSS9</accession>
<protein>
    <recommendedName>
        <fullName evidence="3">DUF1636 domain-containing protein</fullName>
    </recommendedName>
</protein>
<reference evidence="1 2" key="1">
    <citation type="submission" date="2017-03" db="EMBL/GenBank/DDBJ databases">
        <authorList>
            <person name="Afonso C.L."/>
            <person name="Miller P.J."/>
            <person name="Scott M.A."/>
            <person name="Spackman E."/>
            <person name="Goraichik I."/>
            <person name="Dimitrov K.M."/>
            <person name="Suarez D.L."/>
            <person name="Swayne D.E."/>
        </authorList>
    </citation>
    <scope>NUCLEOTIDE SEQUENCE [LARGE SCALE GENOMIC DNA]</scope>
    <source>
        <strain evidence="1 2">CECT 7066</strain>
    </source>
</reference>
<evidence type="ECO:0000313" key="2">
    <source>
        <dbReference type="Proteomes" id="UP000193870"/>
    </source>
</evidence>
<evidence type="ECO:0000313" key="1">
    <source>
        <dbReference type="EMBL" id="SLN67421.1"/>
    </source>
</evidence>
<dbReference type="EMBL" id="FWFV01000013">
    <property type="protein sequence ID" value="SLN67421.1"/>
    <property type="molecule type" value="Genomic_DNA"/>
</dbReference>
<dbReference type="Pfam" id="PF07845">
    <property type="entry name" value="DUF1636"/>
    <property type="match status" value="1"/>
</dbReference>
<proteinExistence type="predicted"/>
<gene>
    <name evidence="1" type="ORF">PAM7066_03385</name>
</gene>
<sequence length="103" mass="10731">MTAILHLCATCRPGVETGPLRDALPEGVELRLHECLNACGKPVALSVQGRGTGYLFAGVDPVEDAADIAATARTYMAAPGGAIEDARPCGRLRFCLIGRLPAI</sequence>
<organism evidence="1 2">
    <name type="scientific">Palleronia marisminoris</name>
    <dbReference type="NCBI Taxonomy" id="315423"/>
    <lineage>
        <taxon>Bacteria</taxon>
        <taxon>Pseudomonadati</taxon>
        <taxon>Pseudomonadota</taxon>
        <taxon>Alphaproteobacteria</taxon>
        <taxon>Rhodobacterales</taxon>
        <taxon>Roseobacteraceae</taxon>
        <taxon>Palleronia</taxon>
    </lineage>
</organism>
<dbReference type="STRING" id="315423.SAMN04488020_11462"/>
<dbReference type="RefSeq" id="WP_245749732.1">
    <property type="nucleotide sequence ID" value="NZ_FOPF01000014.1"/>
</dbReference>
<dbReference type="Proteomes" id="UP000193870">
    <property type="component" value="Unassembled WGS sequence"/>
</dbReference>
<keyword evidence="2" id="KW-1185">Reference proteome</keyword>